<proteinExistence type="inferred from homology"/>
<evidence type="ECO:0000313" key="4">
    <source>
        <dbReference type="EMBL" id="ALS55977.1"/>
    </source>
</evidence>
<evidence type="ECO:0000256" key="1">
    <source>
        <dbReference type="ARBA" id="ARBA00008270"/>
    </source>
</evidence>
<keyword evidence="2 4" id="KW-0413">Isomerase</keyword>
<dbReference type="GO" id="GO:0016853">
    <property type="term" value="F:isomerase activity"/>
    <property type="evidence" value="ECO:0007669"/>
    <property type="project" value="UniProtKB-KW"/>
</dbReference>
<feature type="active site" evidence="3">
    <location>
        <position position="46"/>
    </location>
</feature>
<sequence>MDIEIHQIDAFTDTVFGGNPAAVCPLDGWLNDDQLLAIAGENNLSETAFIVAENDGQADYHLRWFTPAVEVDLCGHATLATGHHLLRGRLSDRNQVTFKTRSGLLKVSKSGDILAMNFPAYPIAPYAASQTFFNDLHAALGAPPVGVFDAPDENEKARLVAVYDDPQIIRQMSLDFSGLKRLDPISVCVTAPGGDFGCDFVSRYFAPSQGIDEDPVTGSNHSLLTPYWADRLGKTDLTARQLSARGGQLSCRLAGARVIISGQAVSYLKGVISI</sequence>
<evidence type="ECO:0000256" key="2">
    <source>
        <dbReference type="ARBA" id="ARBA00023235"/>
    </source>
</evidence>
<dbReference type="GO" id="GO:0005737">
    <property type="term" value="C:cytoplasm"/>
    <property type="evidence" value="ECO:0007669"/>
    <property type="project" value="TreeGrafter"/>
</dbReference>
<dbReference type="SUPFAM" id="SSF54506">
    <property type="entry name" value="Diaminopimelate epimerase-like"/>
    <property type="match status" value="1"/>
</dbReference>
<dbReference type="PIRSF" id="PIRSF016184">
    <property type="entry name" value="PhzC_PhzF"/>
    <property type="match status" value="1"/>
</dbReference>
<protein>
    <submittedName>
        <fullName evidence="4">Putative isomerase</fullName>
    </submittedName>
</protein>
<dbReference type="PANTHER" id="PTHR13774">
    <property type="entry name" value="PHENAZINE BIOSYNTHESIS PROTEIN"/>
    <property type="match status" value="1"/>
</dbReference>
<dbReference type="NCBIfam" id="TIGR00654">
    <property type="entry name" value="PhzF_family"/>
    <property type="match status" value="1"/>
</dbReference>
<dbReference type="PANTHER" id="PTHR13774:SF17">
    <property type="entry name" value="PHENAZINE BIOSYNTHESIS-LIKE DOMAIN-CONTAINING PROTEIN"/>
    <property type="match status" value="1"/>
</dbReference>
<dbReference type="InterPro" id="IPR003719">
    <property type="entry name" value="Phenazine_PhzF-like"/>
</dbReference>
<comment type="similarity">
    <text evidence="1">Belongs to the PhzF family.</text>
</comment>
<dbReference type="AlphaFoldDB" id="A0A0U2M5F9"/>
<evidence type="ECO:0000256" key="3">
    <source>
        <dbReference type="PIRSR" id="PIRSR016184-1"/>
    </source>
</evidence>
<dbReference type="EMBL" id="KT201084">
    <property type="protein sequence ID" value="ALS55977.1"/>
    <property type="molecule type" value="Genomic_DNA"/>
</dbReference>
<reference evidence="4" key="1">
    <citation type="journal article" date="2016" name="ISME J.">
        <title>Functional metagenomic screen reveals new and diverse microbial rhodopsins.</title>
        <authorList>
            <person name="Pushkarev A."/>
            <person name="Beja O."/>
        </authorList>
    </citation>
    <scope>NUCLEOTIDE SEQUENCE</scope>
</reference>
<dbReference type="Gene3D" id="3.10.310.10">
    <property type="entry name" value="Diaminopimelate Epimerase, Chain A, domain 1"/>
    <property type="match status" value="2"/>
</dbReference>
<accession>A0A0U2M5F9</accession>
<dbReference type="Pfam" id="PF02567">
    <property type="entry name" value="PhzC-PhzF"/>
    <property type="match status" value="1"/>
</dbReference>
<organism evidence="4">
    <name type="scientific">uncultured bacterium EIL102C09</name>
    <dbReference type="NCBI Taxonomy" id="1768197"/>
    <lineage>
        <taxon>Bacteria</taxon>
        <taxon>environmental samples</taxon>
    </lineage>
</organism>
<name>A0A0U2M5F9_9BACT</name>